<name>A0A1G6RTE0_9GAMM</name>
<keyword evidence="4" id="KW-1185">Reference proteome</keyword>
<dbReference type="RefSeq" id="WP_091237496.1">
    <property type="nucleotide sequence ID" value="NZ_FNAG01000001.1"/>
</dbReference>
<feature type="transmembrane region" description="Helical" evidence="1">
    <location>
        <begin position="560"/>
        <end position="580"/>
    </location>
</feature>
<dbReference type="Pfam" id="PF01841">
    <property type="entry name" value="Transglut_core"/>
    <property type="match status" value="1"/>
</dbReference>
<feature type="transmembrane region" description="Helical" evidence="1">
    <location>
        <begin position="47"/>
        <end position="64"/>
    </location>
</feature>
<feature type="transmembrane region" description="Helical" evidence="1">
    <location>
        <begin position="71"/>
        <end position="91"/>
    </location>
</feature>
<evidence type="ECO:0000256" key="1">
    <source>
        <dbReference type="SAM" id="Phobius"/>
    </source>
</evidence>
<dbReference type="STRING" id="265719.SAMN04488509_10159"/>
<gene>
    <name evidence="3" type="ORF">SAMN04488509_10159</name>
</gene>
<dbReference type="PANTHER" id="PTHR42736">
    <property type="entry name" value="PROTEIN-GLUTAMINE GAMMA-GLUTAMYLTRANSFERASE"/>
    <property type="match status" value="1"/>
</dbReference>
<dbReference type="SUPFAM" id="SSF54001">
    <property type="entry name" value="Cysteine proteinases"/>
    <property type="match status" value="1"/>
</dbReference>
<dbReference type="AlphaFoldDB" id="A0A1G6RTE0"/>
<evidence type="ECO:0000259" key="2">
    <source>
        <dbReference type="SMART" id="SM00460"/>
    </source>
</evidence>
<keyword evidence="1" id="KW-0472">Membrane</keyword>
<dbReference type="EMBL" id="FNAG01000001">
    <property type="protein sequence ID" value="SDD07215.1"/>
    <property type="molecule type" value="Genomic_DNA"/>
</dbReference>
<dbReference type="InterPro" id="IPR052901">
    <property type="entry name" value="Bact_TGase-like"/>
</dbReference>
<feature type="transmembrane region" description="Helical" evidence="1">
    <location>
        <begin position="180"/>
        <end position="199"/>
    </location>
</feature>
<evidence type="ECO:0000313" key="4">
    <source>
        <dbReference type="Proteomes" id="UP000199603"/>
    </source>
</evidence>
<dbReference type="PANTHER" id="PTHR42736:SF1">
    <property type="entry name" value="PROTEIN-GLUTAMINE GAMMA-GLUTAMYLTRANSFERASE"/>
    <property type="match status" value="1"/>
</dbReference>
<dbReference type="InterPro" id="IPR021878">
    <property type="entry name" value="TgpA_N"/>
</dbReference>
<dbReference type="Pfam" id="PF13559">
    <property type="entry name" value="DUF4129"/>
    <property type="match status" value="1"/>
</dbReference>
<dbReference type="Proteomes" id="UP000199603">
    <property type="component" value="Unassembled WGS sequence"/>
</dbReference>
<dbReference type="Gene3D" id="3.10.620.30">
    <property type="match status" value="1"/>
</dbReference>
<protein>
    <recommendedName>
        <fullName evidence="2">Transglutaminase-like domain-containing protein</fullName>
    </recommendedName>
</protein>
<sequence length="682" mass="74673">MNALAARFGALLGREAARPRLPLPVFGWCVAAGLAALLPLGLQLSGWLGPLLVLLGLAGAGAGLRGAHIPAWLRLLLTLGVAGLVLYVYGFKFGRDTGAGLLATMLALKLLETHTLRDARALLSFSLFAIMAAFLQDQGPLTLLLALLSAVLILTALARVSELETGSPTEAPGLSRRLRATGLLMLLSLPLAAVGFLLFPRLPQPLWGLPDNAAEARTGLSDTMAPGDISELFIDDSPILRASFRGRRPEPAELYWRGPVLSEFDGRTWRLSMWLRAFEAPAVEEGAEWLDYELVQEPTDRRWVMALDVPGAPFEQSPTNPLRLNRDRSLIARRPLAEVSRHQLRSAPLASFDAALPRTLRQQYVSLPSNFNPRTAELVAGWRARGLDEAQLVQEALDRFNREFTYSLTPPPLGRDSVDEFLFETREGFCEHFASAFTVMMRMAGIPARVVTGYHGGFYNPLGDYVVVRQSDAHAWSEIWLQGRGWVRVDPTAAVAPERILDDGGLASRERGRFDGLGALLDAADWLRHGWNTLVLGFNAARQRSLLLSFGIDAGNWREVGLALAGAFGLALALTLWLVLRGGPRNADPMVAAWLLFCRRLARLGIERAADEAPLSFGRRAAAALPEQATSLIELSEDYSAQRYAGEADDARRTRLIRELRAFRPRRPRSPASSSAFPGVKP</sequence>
<accession>A0A1G6RTE0</accession>
<evidence type="ECO:0000313" key="3">
    <source>
        <dbReference type="EMBL" id="SDD07215.1"/>
    </source>
</evidence>
<feature type="transmembrane region" description="Helical" evidence="1">
    <location>
        <begin position="141"/>
        <end position="160"/>
    </location>
</feature>
<proteinExistence type="predicted"/>
<dbReference type="SMART" id="SM00460">
    <property type="entry name" value="TGc"/>
    <property type="match status" value="1"/>
</dbReference>
<feature type="domain" description="Transglutaminase-like" evidence="2">
    <location>
        <begin position="422"/>
        <end position="493"/>
    </location>
</feature>
<feature type="transmembrane region" description="Helical" evidence="1">
    <location>
        <begin position="21"/>
        <end position="41"/>
    </location>
</feature>
<keyword evidence="1" id="KW-0812">Transmembrane</keyword>
<reference evidence="3 4" key="1">
    <citation type="submission" date="2016-10" db="EMBL/GenBank/DDBJ databases">
        <authorList>
            <person name="de Groot N.N."/>
        </authorList>
    </citation>
    <scope>NUCLEOTIDE SEQUENCE [LARGE SCALE GENOMIC DNA]</scope>
    <source>
        <strain evidence="3 4">DSM 16957</strain>
    </source>
</reference>
<dbReference type="InterPro" id="IPR038765">
    <property type="entry name" value="Papain-like_cys_pep_sf"/>
</dbReference>
<dbReference type="OrthoDB" id="9804872at2"/>
<dbReference type="Pfam" id="PF11992">
    <property type="entry name" value="TgpA_N"/>
    <property type="match status" value="1"/>
</dbReference>
<organism evidence="3 4">
    <name type="scientific">Aquimonas voraii</name>
    <dbReference type="NCBI Taxonomy" id="265719"/>
    <lineage>
        <taxon>Bacteria</taxon>
        <taxon>Pseudomonadati</taxon>
        <taxon>Pseudomonadota</taxon>
        <taxon>Gammaproteobacteria</taxon>
        <taxon>Lysobacterales</taxon>
        <taxon>Lysobacteraceae</taxon>
        <taxon>Aquimonas</taxon>
    </lineage>
</organism>
<dbReference type="InterPro" id="IPR002931">
    <property type="entry name" value="Transglutaminase-like"/>
</dbReference>
<dbReference type="InterPro" id="IPR025403">
    <property type="entry name" value="TgpA-like_C"/>
</dbReference>
<keyword evidence="1" id="KW-1133">Transmembrane helix</keyword>